<dbReference type="EMBL" id="KN835436">
    <property type="protein sequence ID" value="KIK37679.1"/>
    <property type="molecule type" value="Genomic_DNA"/>
</dbReference>
<dbReference type="AlphaFoldDB" id="A0A0D0AHR8"/>
<evidence type="ECO:0000313" key="3">
    <source>
        <dbReference type="Proteomes" id="UP000054485"/>
    </source>
</evidence>
<name>A0A0D0AHR8_9AGAM</name>
<keyword evidence="3" id="KW-1185">Reference proteome</keyword>
<feature type="compositionally biased region" description="Basic and acidic residues" evidence="1">
    <location>
        <begin position="1"/>
        <end position="10"/>
    </location>
</feature>
<dbReference type="InParanoid" id="A0A0D0AHR8"/>
<feature type="compositionally biased region" description="Acidic residues" evidence="1">
    <location>
        <begin position="12"/>
        <end position="28"/>
    </location>
</feature>
<evidence type="ECO:0000313" key="2">
    <source>
        <dbReference type="EMBL" id="KIK37679.1"/>
    </source>
</evidence>
<sequence length="125" mass="13748">MAKNMKHQDAPADGDDGQDGDAQADEDASDLKSVVIPKKRKVSLITSPPYVINTNSCNICTKKKAKARTSLPQTPPLQNPRQKIKVNQKRKFIKVEDSNNDCGETTKATTMTMMKMPTWPVGSMA</sequence>
<dbReference type="HOGENOM" id="CLU_1994112_0_0_1"/>
<accession>A0A0D0AHR8</accession>
<gene>
    <name evidence="2" type="ORF">CY34DRAFT_108997</name>
</gene>
<reference evidence="2 3" key="1">
    <citation type="submission" date="2014-04" db="EMBL/GenBank/DDBJ databases">
        <authorList>
            <consortium name="DOE Joint Genome Institute"/>
            <person name="Kuo A."/>
            <person name="Ruytinx J."/>
            <person name="Rineau F."/>
            <person name="Colpaert J."/>
            <person name="Kohler A."/>
            <person name="Nagy L.G."/>
            <person name="Floudas D."/>
            <person name="Copeland A."/>
            <person name="Barry K.W."/>
            <person name="Cichocki N."/>
            <person name="Veneault-Fourrey C."/>
            <person name="LaButti K."/>
            <person name="Lindquist E.A."/>
            <person name="Lipzen A."/>
            <person name="Lundell T."/>
            <person name="Morin E."/>
            <person name="Murat C."/>
            <person name="Sun H."/>
            <person name="Tunlid A."/>
            <person name="Henrissat B."/>
            <person name="Grigoriev I.V."/>
            <person name="Hibbett D.S."/>
            <person name="Martin F."/>
            <person name="Nordberg H.P."/>
            <person name="Cantor M.N."/>
            <person name="Hua S.X."/>
        </authorList>
    </citation>
    <scope>NUCLEOTIDE SEQUENCE [LARGE SCALE GENOMIC DNA]</scope>
    <source>
        <strain evidence="2 3">UH-Slu-Lm8-n1</strain>
    </source>
</reference>
<proteinExistence type="predicted"/>
<feature type="region of interest" description="Disordered" evidence="1">
    <location>
        <begin position="1"/>
        <end position="33"/>
    </location>
</feature>
<evidence type="ECO:0000256" key="1">
    <source>
        <dbReference type="SAM" id="MobiDB-lite"/>
    </source>
</evidence>
<organism evidence="2 3">
    <name type="scientific">Suillus luteus UH-Slu-Lm8-n1</name>
    <dbReference type="NCBI Taxonomy" id="930992"/>
    <lineage>
        <taxon>Eukaryota</taxon>
        <taxon>Fungi</taxon>
        <taxon>Dikarya</taxon>
        <taxon>Basidiomycota</taxon>
        <taxon>Agaricomycotina</taxon>
        <taxon>Agaricomycetes</taxon>
        <taxon>Agaricomycetidae</taxon>
        <taxon>Boletales</taxon>
        <taxon>Suillineae</taxon>
        <taxon>Suillaceae</taxon>
        <taxon>Suillus</taxon>
    </lineage>
</organism>
<dbReference type="Proteomes" id="UP000054485">
    <property type="component" value="Unassembled WGS sequence"/>
</dbReference>
<protein>
    <submittedName>
        <fullName evidence="2">Uncharacterized protein</fullName>
    </submittedName>
</protein>
<reference evidence="3" key="2">
    <citation type="submission" date="2015-01" db="EMBL/GenBank/DDBJ databases">
        <title>Evolutionary Origins and Diversification of the Mycorrhizal Mutualists.</title>
        <authorList>
            <consortium name="DOE Joint Genome Institute"/>
            <consortium name="Mycorrhizal Genomics Consortium"/>
            <person name="Kohler A."/>
            <person name="Kuo A."/>
            <person name="Nagy L.G."/>
            <person name="Floudas D."/>
            <person name="Copeland A."/>
            <person name="Barry K.W."/>
            <person name="Cichocki N."/>
            <person name="Veneault-Fourrey C."/>
            <person name="LaButti K."/>
            <person name="Lindquist E.A."/>
            <person name="Lipzen A."/>
            <person name="Lundell T."/>
            <person name="Morin E."/>
            <person name="Murat C."/>
            <person name="Riley R."/>
            <person name="Ohm R."/>
            <person name="Sun H."/>
            <person name="Tunlid A."/>
            <person name="Henrissat B."/>
            <person name="Grigoriev I.V."/>
            <person name="Hibbett D.S."/>
            <person name="Martin F."/>
        </authorList>
    </citation>
    <scope>NUCLEOTIDE SEQUENCE [LARGE SCALE GENOMIC DNA]</scope>
    <source>
        <strain evidence="3">UH-Slu-Lm8-n1</strain>
    </source>
</reference>